<protein>
    <recommendedName>
        <fullName evidence="8">C2H2-type domain-containing protein</fullName>
    </recommendedName>
</protein>
<dbReference type="GeneID" id="109403457"/>
<proteinExistence type="predicted"/>
<dbReference type="RefSeq" id="XP_062715818.1">
    <property type="nucleotide sequence ID" value="XM_062859834.1"/>
</dbReference>
<keyword evidence="7" id="KW-1185">Reference proteome</keyword>
<evidence type="ECO:0000256" key="5">
    <source>
        <dbReference type="ARBA" id="ARBA00023242"/>
    </source>
</evidence>
<evidence type="ECO:0000313" key="6">
    <source>
        <dbReference type="EnsemblMetazoa" id="AALFPA23_005833.P7508"/>
    </source>
</evidence>
<keyword evidence="3" id="KW-0863">Zinc-finger</keyword>
<dbReference type="SUPFAM" id="SSF53098">
    <property type="entry name" value="Ribonuclease H-like"/>
    <property type="match status" value="1"/>
</dbReference>
<name>A0ABM1Y580_AEDAL</name>
<dbReference type="InterPro" id="IPR052035">
    <property type="entry name" value="ZnF_BED_domain_contain"/>
</dbReference>
<comment type="subcellular location">
    <subcellularLocation>
        <location evidence="1">Nucleus</location>
    </subcellularLocation>
</comment>
<sequence>MSDLREQYFVFNEHEQVFKCKVDGCTGRIKDSTSSLRRHMAQLHPDIAARMGITAYKRKSLQTEPPRPAKRLKAITVYVDPIEFHCSLMQMPAAKSIPFNFFNSKPCRSTIGVLAKALNIPAYGEAVASDVTKIANIIRQMISAELQGFFCLEFDGAQRHNRKIFGINARVLANGKFKTRTLSMMEISTRQTGENLKTRIEEVLAIHKTDVKHIYSCTTDNGKNMLKCVSELDKSQQLALDAEFNAQSDENATGSVPEEDGIDLENELEDTTEGDVAKLDDEVDEMLEAVENIFLDGNESCIATLKCTAHTVNLVVKDVVNVDDEVLKKIRKVTKACRKTEYGPFFDLGKIPLPKVDVETRWGSLFKMIESFHHNALFFKDLGQKFPELNLTDEEWVYIEEFIAAFEPLHVVSKNVQADDLVLGDVYKFLKICQLKIKKIPAGNRFSESLESALHTRAKKMLDNDAVRAALLFDQRWCFVDSPYVSTEDKLAAIVSIIFSILINTMHLDLNLSDGSRVHQKVFFNLNGFITTKLSGRCKTLLVVKRGLIGLRDIRGFQRFK</sequence>
<evidence type="ECO:0000256" key="2">
    <source>
        <dbReference type="ARBA" id="ARBA00022723"/>
    </source>
</evidence>
<dbReference type="EnsemblMetazoa" id="AALFPA23_005833.R7508">
    <property type="protein sequence ID" value="AALFPA23_005833.P7508"/>
    <property type="gene ID" value="AALFPA23_005833"/>
</dbReference>
<keyword evidence="2" id="KW-0479">Metal-binding</keyword>
<accession>A0ABM1Y580</accession>
<evidence type="ECO:0000313" key="7">
    <source>
        <dbReference type="Proteomes" id="UP000069940"/>
    </source>
</evidence>
<keyword evidence="4" id="KW-0862">Zinc</keyword>
<reference evidence="6" key="2">
    <citation type="submission" date="2025-05" db="UniProtKB">
        <authorList>
            <consortium name="EnsemblMetazoa"/>
        </authorList>
    </citation>
    <scope>IDENTIFICATION</scope>
    <source>
        <strain evidence="6">Foshan</strain>
    </source>
</reference>
<evidence type="ECO:0000256" key="1">
    <source>
        <dbReference type="ARBA" id="ARBA00004123"/>
    </source>
</evidence>
<dbReference type="InterPro" id="IPR012337">
    <property type="entry name" value="RNaseH-like_sf"/>
</dbReference>
<evidence type="ECO:0008006" key="8">
    <source>
        <dbReference type="Google" id="ProtNLM"/>
    </source>
</evidence>
<dbReference type="Proteomes" id="UP000069940">
    <property type="component" value="Unassembled WGS sequence"/>
</dbReference>
<dbReference type="PANTHER" id="PTHR46481:SF10">
    <property type="entry name" value="ZINC FINGER BED DOMAIN-CONTAINING PROTEIN 39"/>
    <property type="match status" value="1"/>
</dbReference>
<reference evidence="7" key="1">
    <citation type="journal article" date="2015" name="Proc. Natl. Acad. Sci. U.S.A.">
        <title>Genome sequence of the Asian Tiger mosquito, Aedes albopictus, reveals insights into its biology, genetics, and evolution.</title>
        <authorList>
            <person name="Chen X.G."/>
            <person name="Jiang X."/>
            <person name="Gu J."/>
            <person name="Xu M."/>
            <person name="Wu Y."/>
            <person name="Deng Y."/>
            <person name="Zhang C."/>
            <person name="Bonizzoni M."/>
            <person name="Dermauw W."/>
            <person name="Vontas J."/>
            <person name="Armbruster P."/>
            <person name="Huang X."/>
            <person name="Yang Y."/>
            <person name="Zhang H."/>
            <person name="He W."/>
            <person name="Peng H."/>
            <person name="Liu Y."/>
            <person name="Wu K."/>
            <person name="Chen J."/>
            <person name="Lirakis M."/>
            <person name="Topalis P."/>
            <person name="Van Leeuwen T."/>
            <person name="Hall A.B."/>
            <person name="Jiang X."/>
            <person name="Thorpe C."/>
            <person name="Mueller R.L."/>
            <person name="Sun C."/>
            <person name="Waterhouse R.M."/>
            <person name="Yan G."/>
            <person name="Tu Z.J."/>
            <person name="Fang X."/>
            <person name="James A.A."/>
        </authorList>
    </citation>
    <scope>NUCLEOTIDE SEQUENCE [LARGE SCALE GENOMIC DNA]</scope>
    <source>
        <strain evidence="7">Foshan</strain>
    </source>
</reference>
<keyword evidence="5" id="KW-0539">Nucleus</keyword>
<organism evidence="6 7">
    <name type="scientific">Aedes albopictus</name>
    <name type="common">Asian tiger mosquito</name>
    <name type="synonym">Stegomyia albopicta</name>
    <dbReference type="NCBI Taxonomy" id="7160"/>
    <lineage>
        <taxon>Eukaryota</taxon>
        <taxon>Metazoa</taxon>
        <taxon>Ecdysozoa</taxon>
        <taxon>Arthropoda</taxon>
        <taxon>Hexapoda</taxon>
        <taxon>Insecta</taxon>
        <taxon>Pterygota</taxon>
        <taxon>Neoptera</taxon>
        <taxon>Endopterygota</taxon>
        <taxon>Diptera</taxon>
        <taxon>Nematocera</taxon>
        <taxon>Culicoidea</taxon>
        <taxon>Culicidae</taxon>
        <taxon>Culicinae</taxon>
        <taxon>Aedini</taxon>
        <taxon>Aedes</taxon>
        <taxon>Stegomyia</taxon>
    </lineage>
</organism>
<dbReference type="PANTHER" id="PTHR46481">
    <property type="entry name" value="ZINC FINGER BED DOMAIN-CONTAINING PROTEIN 4"/>
    <property type="match status" value="1"/>
</dbReference>
<evidence type="ECO:0000256" key="4">
    <source>
        <dbReference type="ARBA" id="ARBA00022833"/>
    </source>
</evidence>
<evidence type="ECO:0000256" key="3">
    <source>
        <dbReference type="ARBA" id="ARBA00022771"/>
    </source>
</evidence>